<name>A0ABX7SPE3_9CAUL</name>
<dbReference type="InterPro" id="IPR006860">
    <property type="entry name" value="FecR"/>
</dbReference>
<dbReference type="PANTHER" id="PTHR30273">
    <property type="entry name" value="PERIPLASMIC SIGNAL SENSOR AND SIGMA FACTOR ACTIVATOR FECR-RELATED"/>
    <property type="match status" value="1"/>
</dbReference>
<accession>A0ABX7SPE3</accession>
<dbReference type="PANTHER" id="PTHR30273:SF2">
    <property type="entry name" value="PROTEIN FECR"/>
    <property type="match status" value="1"/>
</dbReference>
<keyword evidence="5" id="KW-1185">Reference proteome</keyword>
<evidence type="ECO:0000313" key="5">
    <source>
        <dbReference type="Proteomes" id="UP000663942"/>
    </source>
</evidence>
<keyword evidence="1" id="KW-1133">Transmembrane helix</keyword>
<reference evidence="4 5" key="1">
    <citation type="submission" date="2020-09" db="EMBL/GenBank/DDBJ databases">
        <title>Brevundimonas sp. LVF1 isolated from an oligotrophic pond in Goettingen, Germany.</title>
        <authorList>
            <person name="Friedrich I."/>
            <person name="Klassen A."/>
            <person name="Neubauer H."/>
            <person name="Schneider D."/>
            <person name="Hertel R."/>
            <person name="Daniel R."/>
        </authorList>
    </citation>
    <scope>NUCLEOTIDE SEQUENCE [LARGE SCALE GENOMIC DNA]</scope>
    <source>
        <strain evidence="4 5">LVF1</strain>
    </source>
</reference>
<proteinExistence type="predicted"/>
<dbReference type="Pfam" id="PF04773">
    <property type="entry name" value="FecR"/>
    <property type="match status" value="1"/>
</dbReference>
<evidence type="ECO:0000256" key="1">
    <source>
        <dbReference type="SAM" id="Phobius"/>
    </source>
</evidence>
<dbReference type="PIRSF" id="PIRSF018266">
    <property type="entry name" value="FecR"/>
    <property type="match status" value="1"/>
</dbReference>
<feature type="transmembrane region" description="Helical" evidence="1">
    <location>
        <begin position="91"/>
        <end position="110"/>
    </location>
</feature>
<dbReference type="Gene3D" id="2.60.120.1440">
    <property type="match status" value="1"/>
</dbReference>
<dbReference type="Proteomes" id="UP000663942">
    <property type="component" value="Chromosome"/>
</dbReference>
<dbReference type="RefSeq" id="WP_207827006.1">
    <property type="nucleotide sequence ID" value="NZ_CP062006.1"/>
</dbReference>
<keyword evidence="1" id="KW-0472">Membrane</keyword>
<feature type="domain" description="FecR protein" evidence="2">
    <location>
        <begin position="116"/>
        <end position="207"/>
    </location>
</feature>
<dbReference type="InterPro" id="IPR032623">
    <property type="entry name" value="FecR_N"/>
</dbReference>
<protein>
    <submittedName>
        <fullName evidence="4">FecR family protein</fullName>
    </submittedName>
</protein>
<organism evidence="4 5">
    <name type="scientific">Brevundimonas pondensis</name>
    <dbReference type="NCBI Taxonomy" id="2774189"/>
    <lineage>
        <taxon>Bacteria</taxon>
        <taxon>Pseudomonadati</taxon>
        <taxon>Pseudomonadota</taxon>
        <taxon>Alphaproteobacteria</taxon>
        <taxon>Caulobacterales</taxon>
        <taxon>Caulobacteraceae</taxon>
        <taxon>Brevundimonas</taxon>
    </lineage>
</organism>
<dbReference type="EMBL" id="CP062006">
    <property type="protein sequence ID" value="QTC89219.1"/>
    <property type="molecule type" value="Genomic_DNA"/>
</dbReference>
<evidence type="ECO:0000313" key="4">
    <source>
        <dbReference type="EMBL" id="QTC89219.1"/>
    </source>
</evidence>
<sequence length="324" mass="34585">MTIEAAESRRKQAADWFARLNQRRVTADDVKAFSAWRRDPENAAAYAGIEALWDTAGNLAGAPNMAALVEDARTRAAGQPRRERLVGVLKPLGAAGAALVVAAGLGWVWFLQQPVTYATEVGEQRVVVLDDGSRITLDTASSIRVRYTGERRSVSLTEGQALFDVEGDPARPFVVTAGDAEVTALGTRFDVRRLTDGARVVLIEGRVAVRDAATPERTWSLNPGQQVVTSAPQPVVASVSIPVATSWTTGRLIFEDTPVAVAVAEVNRYTRNPIEIRDGGVAANRVSGAFDAGDVDGFVAALTDLYPLEVRRAPDGRIVLAGAP</sequence>
<keyword evidence="1" id="KW-0812">Transmembrane</keyword>
<feature type="domain" description="FecR N-terminal" evidence="3">
    <location>
        <begin position="11"/>
        <end position="52"/>
    </location>
</feature>
<gene>
    <name evidence="4" type="ORF">IFE19_07805</name>
</gene>
<dbReference type="Pfam" id="PF16220">
    <property type="entry name" value="DUF4880"/>
    <property type="match status" value="1"/>
</dbReference>
<dbReference type="Gene3D" id="3.55.50.30">
    <property type="match status" value="1"/>
</dbReference>
<evidence type="ECO:0000259" key="2">
    <source>
        <dbReference type="Pfam" id="PF04773"/>
    </source>
</evidence>
<dbReference type="InterPro" id="IPR012373">
    <property type="entry name" value="Ferrdict_sens_TM"/>
</dbReference>
<evidence type="ECO:0000259" key="3">
    <source>
        <dbReference type="Pfam" id="PF16220"/>
    </source>
</evidence>